<dbReference type="KEGG" id="pnd:Pla175_09870"/>
<accession>A0A518D810</accession>
<proteinExistence type="predicted"/>
<evidence type="ECO:0000313" key="2">
    <source>
        <dbReference type="Proteomes" id="UP000317429"/>
    </source>
</evidence>
<protein>
    <submittedName>
        <fullName evidence="1">Uncharacterized protein</fullName>
    </submittedName>
</protein>
<name>A0A518D810_9BACT</name>
<evidence type="ECO:0000313" key="1">
    <source>
        <dbReference type="EMBL" id="QDU87622.1"/>
    </source>
</evidence>
<dbReference type="Proteomes" id="UP000317429">
    <property type="component" value="Chromosome"/>
</dbReference>
<dbReference type="AlphaFoldDB" id="A0A518D810"/>
<keyword evidence="2" id="KW-1185">Reference proteome</keyword>
<gene>
    <name evidence="1" type="ORF">Pla175_09870</name>
</gene>
<sequence>MVFQTLPARLRTTHLLLPMSTRLLALAALALLIPTPSAARCNWLDRVRDDWQSVQGTPLENRSNRLGHFYGNNVRRVQQRKVMVNAGVESDPLRTYFYAN</sequence>
<dbReference type="EMBL" id="CP036291">
    <property type="protein sequence ID" value="QDU87622.1"/>
    <property type="molecule type" value="Genomic_DNA"/>
</dbReference>
<reference evidence="1 2" key="1">
    <citation type="submission" date="2019-02" db="EMBL/GenBank/DDBJ databases">
        <title>Deep-cultivation of Planctomycetes and their phenomic and genomic characterization uncovers novel biology.</title>
        <authorList>
            <person name="Wiegand S."/>
            <person name="Jogler M."/>
            <person name="Boedeker C."/>
            <person name="Pinto D."/>
            <person name="Vollmers J."/>
            <person name="Rivas-Marin E."/>
            <person name="Kohn T."/>
            <person name="Peeters S.H."/>
            <person name="Heuer A."/>
            <person name="Rast P."/>
            <person name="Oberbeckmann S."/>
            <person name="Bunk B."/>
            <person name="Jeske O."/>
            <person name="Meyerdierks A."/>
            <person name="Storesund J.E."/>
            <person name="Kallscheuer N."/>
            <person name="Luecker S."/>
            <person name="Lage O.M."/>
            <person name="Pohl T."/>
            <person name="Merkel B.J."/>
            <person name="Hornburger P."/>
            <person name="Mueller R.-W."/>
            <person name="Bruemmer F."/>
            <person name="Labrenz M."/>
            <person name="Spormann A.M."/>
            <person name="Op den Camp H."/>
            <person name="Overmann J."/>
            <person name="Amann R."/>
            <person name="Jetten M.S.M."/>
            <person name="Mascher T."/>
            <person name="Medema M.H."/>
            <person name="Devos D.P."/>
            <person name="Kaster A.-K."/>
            <person name="Ovreas L."/>
            <person name="Rohde M."/>
            <person name="Galperin M.Y."/>
            <person name="Jogler C."/>
        </authorList>
    </citation>
    <scope>NUCLEOTIDE SEQUENCE [LARGE SCALE GENOMIC DNA]</scope>
    <source>
        <strain evidence="1 2">Pla175</strain>
    </source>
</reference>
<organism evidence="1 2">
    <name type="scientific">Pirellulimonas nuda</name>
    <dbReference type="NCBI Taxonomy" id="2528009"/>
    <lineage>
        <taxon>Bacteria</taxon>
        <taxon>Pseudomonadati</taxon>
        <taxon>Planctomycetota</taxon>
        <taxon>Planctomycetia</taxon>
        <taxon>Pirellulales</taxon>
        <taxon>Lacipirellulaceae</taxon>
        <taxon>Pirellulimonas</taxon>
    </lineage>
</organism>